<feature type="transmembrane region" description="Helical" evidence="1">
    <location>
        <begin position="32"/>
        <end position="53"/>
    </location>
</feature>
<dbReference type="Gene3D" id="1.25.40.10">
    <property type="entry name" value="Tetratricopeptide repeat domain"/>
    <property type="match status" value="1"/>
</dbReference>
<name>A0A9X2AR97_9BURK</name>
<evidence type="ECO:0000256" key="1">
    <source>
        <dbReference type="SAM" id="Phobius"/>
    </source>
</evidence>
<keyword evidence="1" id="KW-0472">Membrane</keyword>
<evidence type="ECO:0000313" key="2">
    <source>
        <dbReference type="EMBL" id="MCJ0765427.1"/>
    </source>
</evidence>
<reference evidence="2" key="1">
    <citation type="submission" date="2022-03" db="EMBL/GenBank/DDBJ databases">
        <authorList>
            <person name="Woo C.Y."/>
        </authorList>
    </citation>
    <scope>NUCLEOTIDE SEQUENCE</scope>
    <source>
        <strain evidence="2">CYS-02</strain>
    </source>
</reference>
<keyword evidence="1" id="KW-0812">Transmembrane</keyword>
<keyword evidence="1" id="KW-1133">Transmembrane helix</keyword>
<feature type="transmembrane region" description="Helical" evidence="1">
    <location>
        <begin position="65"/>
        <end position="90"/>
    </location>
</feature>
<proteinExistence type="predicted"/>
<dbReference type="AlphaFoldDB" id="A0A9X2AR97"/>
<sequence length="346" mass="38857">MIGTWKLATLAFSAEVASLALLDRDSSELVLAGYFALHALASALSAGLAWTLLPAPYRQPRVPAFALLFCFGFFIPGLGVVATVLTVQIAQRFPKILRTERYVQVAMPEFSTVQQEATARSDLRAGDARHILKDHSLPLETRLRVLVALQSMRPKAAVPLLQGLLSDPSEDIRLLAYSMVDAWEKDLSEQIRSTQLRLQAARQQDDRAPLVNALQRLAELHWQQADTGLARGDLRRFALQQAQKHCEDVLMLEAHAPGTWRLYARVLIELDQLAAAARALSLARKLRMPPAQVWPLMAHIAYLRRDYDGVRKYIGRLPPDAQLPHQWRGVAAYWRQYRIAGVDLHV</sequence>
<dbReference type="Proteomes" id="UP001139447">
    <property type="component" value="Unassembled WGS sequence"/>
</dbReference>
<dbReference type="SUPFAM" id="SSF48452">
    <property type="entry name" value="TPR-like"/>
    <property type="match status" value="1"/>
</dbReference>
<protein>
    <submittedName>
        <fullName evidence="2">Tetratricopeptide repeat protein</fullName>
    </submittedName>
</protein>
<gene>
    <name evidence="2" type="ORF">MMF98_19625</name>
</gene>
<keyword evidence="3" id="KW-1185">Reference proteome</keyword>
<accession>A0A9X2AR97</accession>
<dbReference type="InterPro" id="IPR011990">
    <property type="entry name" value="TPR-like_helical_dom_sf"/>
</dbReference>
<comment type="caution">
    <text evidence="2">The sequence shown here is derived from an EMBL/GenBank/DDBJ whole genome shotgun (WGS) entry which is preliminary data.</text>
</comment>
<evidence type="ECO:0000313" key="3">
    <source>
        <dbReference type="Proteomes" id="UP001139447"/>
    </source>
</evidence>
<dbReference type="EMBL" id="JALGBI010000003">
    <property type="protein sequence ID" value="MCJ0765427.1"/>
    <property type="molecule type" value="Genomic_DNA"/>
</dbReference>
<dbReference type="RefSeq" id="WP_243308811.1">
    <property type="nucleotide sequence ID" value="NZ_JALGBI010000003.1"/>
</dbReference>
<organism evidence="2 3">
    <name type="scientific">Variovorax terrae</name>
    <dbReference type="NCBI Taxonomy" id="2923278"/>
    <lineage>
        <taxon>Bacteria</taxon>
        <taxon>Pseudomonadati</taxon>
        <taxon>Pseudomonadota</taxon>
        <taxon>Betaproteobacteria</taxon>
        <taxon>Burkholderiales</taxon>
        <taxon>Comamonadaceae</taxon>
        <taxon>Variovorax</taxon>
    </lineage>
</organism>